<reference evidence="2" key="2">
    <citation type="journal article" date="2015" name="Data Brief">
        <title>Shoot transcriptome of the giant reed, Arundo donax.</title>
        <authorList>
            <person name="Barrero R.A."/>
            <person name="Guerrero F.D."/>
            <person name="Moolhuijzen P."/>
            <person name="Goolsby J.A."/>
            <person name="Tidwell J."/>
            <person name="Bellgard S.E."/>
            <person name="Bellgard M.I."/>
        </authorList>
    </citation>
    <scope>NUCLEOTIDE SEQUENCE</scope>
    <source>
        <tissue evidence="2">Shoot tissue taken approximately 20 cm above the soil surface</tissue>
    </source>
</reference>
<reference evidence="2" key="1">
    <citation type="submission" date="2014-09" db="EMBL/GenBank/DDBJ databases">
        <authorList>
            <person name="Magalhaes I.L.F."/>
            <person name="Oliveira U."/>
            <person name="Santos F.R."/>
            <person name="Vidigal T.H.D.A."/>
            <person name="Brescovit A.D."/>
            <person name="Santos A.J."/>
        </authorList>
    </citation>
    <scope>NUCLEOTIDE SEQUENCE</scope>
    <source>
        <tissue evidence="2">Shoot tissue taken approximately 20 cm above the soil surface</tissue>
    </source>
</reference>
<dbReference type="AlphaFoldDB" id="A0A0A9DIH0"/>
<accession>A0A0A9DIH0</accession>
<keyword evidence="1" id="KW-0472">Membrane</keyword>
<name>A0A0A9DIH0_ARUDO</name>
<organism evidence="2">
    <name type="scientific">Arundo donax</name>
    <name type="common">Giant reed</name>
    <name type="synonym">Donax arundinaceus</name>
    <dbReference type="NCBI Taxonomy" id="35708"/>
    <lineage>
        <taxon>Eukaryota</taxon>
        <taxon>Viridiplantae</taxon>
        <taxon>Streptophyta</taxon>
        <taxon>Embryophyta</taxon>
        <taxon>Tracheophyta</taxon>
        <taxon>Spermatophyta</taxon>
        <taxon>Magnoliopsida</taxon>
        <taxon>Liliopsida</taxon>
        <taxon>Poales</taxon>
        <taxon>Poaceae</taxon>
        <taxon>PACMAD clade</taxon>
        <taxon>Arundinoideae</taxon>
        <taxon>Arundineae</taxon>
        <taxon>Arundo</taxon>
    </lineage>
</organism>
<proteinExistence type="predicted"/>
<feature type="transmembrane region" description="Helical" evidence="1">
    <location>
        <begin position="54"/>
        <end position="78"/>
    </location>
</feature>
<sequence>MHMIVRPTVRCTWLVKNRSWCNWILLEISCFCFIDKICWGLLLKLSIFYRGARLLYICMIVVATQGLIIIMLVGAILLQLGWWGHRCNLWVNFFEQLK</sequence>
<keyword evidence="1" id="KW-1133">Transmembrane helix</keyword>
<dbReference type="EMBL" id="GBRH01211427">
    <property type="protein sequence ID" value="JAD86468.1"/>
    <property type="molecule type" value="Transcribed_RNA"/>
</dbReference>
<protein>
    <submittedName>
        <fullName evidence="2">Uncharacterized protein</fullName>
    </submittedName>
</protein>
<evidence type="ECO:0000313" key="2">
    <source>
        <dbReference type="EMBL" id="JAD86468.1"/>
    </source>
</evidence>
<keyword evidence="1" id="KW-0812">Transmembrane</keyword>
<evidence type="ECO:0000256" key="1">
    <source>
        <dbReference type="SAM" id="Phobius"/>
    </source>
</evidence>
<feature type="transmembrane region" description="Helical" evidence="1">
    <location>
        <begin position="20"/>
        <end position="42"/>
    </location>
</feature>